<organism evidence="1">
    <name type="scientific">Timema californicum</name>
    <name type="common">California timema</name>
    <name type="synonym">Walking stick</name>
    <dbReference type="NCBI Taxonomy" id="61474"/>
    <lineage>
        <taxon>Eukaryota</taxon>
        <taxon>Metazoa</taxon>
        <taxon>Ecdysozoa</taxon>
        <taxon>Arthropoda</taxon>
        <taxon>Hexapoda</taxon>
        <taxon>Insecta</taxon>
        <taxon>Pterygota</taxon>
        <taxon>Neoptera</taxon>
        <taxon>Polyneoptera</taxon>
        <taxon>Phasmatodea</taxon>
        <taxon>Timematodea</taxon>
        <taxon>Timematoidea</taxon>
        <taxon>Timematidae</taxon>
        <taxon>Timema</taxon>
    </lineage>
</organism>
<dbReference type="EMBL" id="OE179377">
    <property type="protein sequence ID" value="CAD7568619.1"/>
    <property type="molecule type" value="Genomic_DNA"/>
</dbReference>
<gene>
    <name evidence="1" type="ORF">TCMB3V08_LOCUS1381</name>
</gene>
<name>A0A7R9IXF3_TIMCA</name>
<accession>A0A7R9IXF3</accession>
<sequence length="70" mass="8077">MPVVGKRRLATTLPKSSNVLVGTNPPVKKYRDDENSYRLETKKSKFQTSEIKNKRNDLYMAYFGAKAPIW</sequence>
<reference evidence="1" key="1">
    <citation type="submission" date="2020-11" db="EMBL/GenBank/DDBJ databases">
        <authorList>
            <person name="Tran Van P."/>
        </authorList>
    </citation>
    <scope>NUCLEOTIDE SEQUENCE</scope>
</reference>
<dbReference type="AlphaFoldDB" id="A0A7R9IXF3"/>
<evidence type="ECO:0000313" key="1">
    <source>
        <dbReference type="EMBL" id="CAD7568619.1"/>
    </source>
</evidence>
<protein>
    <submittedName>
        <fullName evidence="1">(California timema) hypothetical protein</fullName>
    </submittedName>
</protein>
<proteinExistence type="predicted"/>